<feature type="compositionally biased region" description="Polar residues" evidence="1">
    <location>
        <begin position="23"/>
        <end position="37"/>
    </location>
</feature>
<dbReference type="AlphaFoldDB" id="A0A9W8MSI3"/>
<name>A0A9W8MSI3_9AGAR</name>
<proteinExistence type="predicted"/>
<feature type="compositionally biased region" description="Polar residues" evidence="1">
    <location>
        <begin position="1"/>
        <end position="13"/>
    </location>
</feature>
<protein>
    <submittedName>
        <fullName evidence="2">Uncharacterized protein</fullName>
    </submittedName>
</protein>
<accession>A0A9W8MSI3</accession>
<comment type="caution">
    <text evidence="2">The sequence shown here is derived from an EMBL/GenBank/DDBJ whole genome shotgun (WGS) entry which is preliminary data.</text>
</comment>
<organism evidence="2 3">
    <name type="scientific">Agrocybe chaxingu</name>
    <dbReference type="NCBI Taxonomy" id="84603"/>
    <lineage>
        <taxon>Eukaryota</taxon>
        <taxon>Fungi</taxon>
        <taxon>Dikarya</taxon>
        <taxon>Basidiomycota</taxon>
        <taxon>Agaricomycotina</taxon>
        <taxon>Agaricomycetes</taxon>
        <taxon>Agaricomycetidae</taxon>
        <taxon>Agaricales</taxon>
        <taxon>Agaricineae</taxon>
        <taxon>Strophariaceae</taxon>
        <taxon>Agrocybe</taxon>
    </lineage>
</organism>
<reference evidence="2" key="1">
    <citation type="submission" date="2022-07" db="EMBL/GenBank/DDBJ databases">
        <title>Genome Sequence of Agrocybe chaxingu.</title>
        <authorList>
            <person name="Buettner E."/>
        </authorList>
    </citation>
    <scope>NUCLEOTIDE SEQUENCE</scope>
    <source>
        <strain evidence="2">MP-N11</strain>
    </source>
</reference>
<sequence>MEVEINDSQNISQDLEDLHKKNSPYSNPEPSTPQRASQIFGFLTRGKQSKPAEDLMLDRTLPDPPSCFSSPSDENAHDRSSDSHIMPMDTSTDFTFAPTRFSAIPMPLIEDTPRPQHRPTQFPLSAPPEVPDKRQNDIKVIMNGPTKVIVTSATPSTNHNGPRLLRGPRAPPRKNSTGSVSRRRSALVELSNSSPNDPFTSRPSRHRPQHRRSSSTSSVSSLSRKNSDRNADYHSGTMRKADFVSQHKENRLGLSVKTELPSTPLRSNTTTSRSLLRSVIQQSMFQPPVGMTPSPASSSAMSPIGQQMMMDVRQQRMKAREADRDKTAHRFASDRNMNRI</sequence>
<feature type="compositionally biased region" description="Basic residues" evidence="1">
    <location>
        <begin position="203"/>
        <end position="213"/>
    </location>
</feature>
<keyword evidence="3" id="KW-1185">Reference proteome</keyword>
<feature type="compositionally biased region" description="Basic and acidic residues" evidence="1">
    <location>
        <begin position="50"/>
        <end position="61"/>
    </location>
</feature>
<evidence type="ECO:0000313" key="3">
    <source>
        <dbReference type="Proteomes" id="UP001148786"/>
    </source>
</evidence>
<dbReference type="EMBL" id="JANKHO010001038">
    <property type="protein sequence ID" value="KAJ3504222.1"/>
    <property type="molecule type" value="Genomic_DNA"/>
</dbReference>
<feature type="compositionally biased region" description="Basic and acidic residues" evidence="1">
    <location>
        <begin position="318"/>
        <end position="340"/>
    </location>
</feature>
<dbReference type="Proteomes" id="UP001148786">
    <property type="component" value="Unassembled WGS sequence"/>
</dbReference>
<dbReference type="OrthoDB" id="3168838at2759"/>
<feature type="region of interest" description="Disordered" evidence="1">
    <location>
        <begin position="150"/>
        <end position="246"/>
    </location>
</feature>
<feature type="region of interest" description="Disordered" evidence="1">
    <location>
        <begin position="1"/>
        <end position="132"/>
    </location>
</feature>
<feature type="compositionally biased region" description="Low complexity" evidence="1">
    <location>
        <begin position="214"/>
        <end position="224"/>
    </location>
</feature>
<evidence type="ECO:0000256" key="1">
    <source>
        <dbReference type="SAM" id="MobiDB-lite"/>
    </source>
</evidence>
<gene>
    <name evidence="2" type="ORF">NLJ89_g8046</name>
</gene>
<evidence type="ECO:0000313" key="2">
    <source>
        <dbReference type="EMBL" id="KAJ3504222.1"/>
    </source>
</evidence>
<feature type="compositionally biased region" description="Polar residues" evidence="1">
    <location>
        <begin position="190"/>
        <end position="199"/>
    </location>
</feature>
<feature type="region of interest" description="Disordered" evidence="1">
    <location>
        <begin position="313"/>
        <end position="340"/>
    </location>
</feature>
<feature type="compositionally biased region" description="Polar residues" evidence="1">
    <location>
        <begin position="150"/>
        <end position="160"/>
    </location>
</feature>